<comment type="subcellular location">
    <subcellularLocation>
        <location evidence="1">Membrane</location>
    </subcellularLocation>
</comment>
<keyword evidence="3 5" id="KW-1133">Transmembrane helix</keyword>
<feature type="transmembrane region" description="Helical" evidence="5">
    <location>
        <begin position="59"/>
        <end position="77"/>
    </location>
</feature>
<evidence type="ECO:0000256" key="2">
    <source>
        <dbReference type="ARBA" id="ARBA00022692"/>
    </source>
</evidence>
<evidence type="ECO:0000313" key="7">
    <source>
        <dbReference type="EMBL" id="RCN56498.1"/>
    </source>
</evidence>
<sequence length="121" mass="12612">MGSLWTVAGVVPLLFWRLPQAVAGGLAGDLFVAGQGLGLILGGIVAGAVPAGRWRRLARIAWGLDGVFALLILPIMAMLRATPHFGPESPSWGPFMALHVVSTTIYLAEGVLGLMVVARAL</sequence>
<evidence type="ECO:0000256" key="1">
    <source>
        <dbReference type="ARBA" id="ARBA00004370"/>
    </source>
</evidence>
<evidence type="ECO:0000256" key="3">
    <source>
        <dbReference type="ARBA" id="ARBA00022989"/>
    </source>
</evidence>
<dbReference type="Proteomes" id="UP000253250">
    <property type="component" value="Unassembled WGS sequence"/>
</dbReference>
<evidence type="ECO:0000259" key="6">
    <source>
        <dbReference type="Pfam" id="PF13664"/>
    </source>
</evidence>
<reference evidence="7 8" key="1">
    <citation type="submission" date="2018-02" db="EMBL/GenBank/DDBJ databases">
        <title>Insights into the biology of acidophilic members of the Acidiferrobacteraceae family derived from comparative genomic analyses.</title>
        <authorList>
            <person name="Issotta F."/>
            <person name="Thyssen C."/>
            <person name="Mena C."/>
            <person name="Moya A."/>
            <person name="Bellenberg S."/>
            <person name="Sproer C."/>
            <person name="Covarrubias P.C."/>
            <person name="Sand W."/>
            <person name="Quatrini R."/>
            <person name="Vera M."/>
        </authorList>
    </citation>
    <scope>NUCLEOTIDE SEQUENCE [LARGE SCALE GENOMIC DNA]</scope>
    <source>
        <strain evidence="8">m-1</strain>
    </source>
</reference>
<evidence type="ECO:0000256" key="4">
    <source>
        <dbReference type="ARBA" id="ARBA00023136"/>
    </source>
</evidence>
<name>A0A368HDQ1_9GAMM</name>
<keyword evidence="4 5" id="KW-0472">Membrane</keyword>
<feature type="transmembrane region" description="Helical" evidence="5">
    <location>
        <begin position="33"/>
        <end position="52"/>
    </location>
</feature>
<proteinExistence type="predicted"/>
<dbReference type="Pfam" id="PF13664">
    <property type="entry name" value="DUF4149"/>
    <property type="match status" value="1"/>
</dbReference>
<dbReference type="InterPro" id="IPR025423">
    <property type="entry name" value="TMEM205-like"/>
</dbReference>
<comment type="caution">
    <text evidence="7">The sequence shown here is derived from an EMBL/GenBank/DDBJ whole genome shotgun (WGS) entry which is preliminary data.</text>
</comment>
<feature type="transmembrane region" description="Helical" evidence="5">
    <location>
        <begin position="97"/>
        <end position="118"/>
    </location>
</feature>
<dbReference type="EMBL" id="PSYR01000002">
    <property type="protein sequence ID" value="RCN56498.1"/>
    <property type="molecule type" value="Genomic_DNA"/>
</dbReference>
<gene>
    <name evidence="7" type="ORF">C4900_11890</name>
</gene>
<evidence type="ECO:0000256" key="5">
    <source>
        <dbReference type="SAM" id="Phobius"/>
    </source>
</evidence>
<dbReference type="AlphaFoldDB" id="A0A368HDQ1"/>
<protein>
    <recommendedName>
        <fullName evidence="6">TMEM205-like domain-containing protein</fullName>
    </recommendedName>
</protein>
<dbReference type="GO" id="GO:0016020">
    <property type="term" value="C:membrane"/>
    <property type="evidence" value="ECO:0007669"/>
    <property type="project" value="UniProtKB-SubCell"/>
</dbReference>
<keyword evidence="2 5" id="KW-0812">Transmembrane</keyword>
<keyword evidence="8" id="KW-1185">Reference proteome</keyword>
<evidence type="ECO:0000313" key="8">
    <source>
        <dbReference type="Proteomes" id="UP000253250"/>
    </source>
</evidence>
<accession>A0A368HDQ1</accession>
<feature type="domain" description="TMEM205-like" evidence="6">
    <location>
        <begin position="2"/>
        <end position="73"/>
    </location>
</feature>
<organism evidence="7 8">
    <name type="scientific">Acidiferrobacter thiooxydans</name>
    <dbReference type="NCBI Taxonomy" id="163359"/>
    <lineage>
        <taxon>Bacteria</taxon>
        <taxon>Pseudomonadati</taxon>
        <taxon>Pseudomonadota</taxon>
        <taxon>Gammaproteobacteria</taxon>
        <taxon>Acidiferrobacterales</taxon>
        <taxon>Acidiferrobacteraceae</taxon>
        <taxon>Acidiferrobacter</taxon>
    </lineage>
</organism>